<feature type="transmembrane region" description="Helical" evidence="10">
    <location>
        <begin position="404"/>
        <end position="424"/>
    </location>
</feature>
<sequence length="631" mass="70936">MRKIGIYFLFFFLWSASVFSQTVDKDKDLRTLVNLLDYVSKDYPVAVEDGKIINEVEFAEMTDFAEKCIALQKELSSVISDKRFNELQGSLNVLQQSISQKKDSEEISKIAINAKNKILDLGILKITPNRYPSLKNGAVLFQANCVSCHGNKGLGDGIAGKGLDPKPTNFHEAELSPLQAYNVIKLGIERTGMVSYDHLSEDEIWDLSFYILSLKHDKADGKIAFPNRLHLDSISKWNDKELQNFLDKSSSNKITVGQVRHYEPERPNPLDVAIENLNLSYDTFKNGDNKQAEKYALTSYLEGIELVENLLSASSPTLVRDIERDMIAYRKALQNSDKADAERYYNTLKEDITSAKTHLAEKDYSFAFIYGSALSILIREALEALLIILIILSILRPMQLKRAFVAVHSGWVLAVLIGLASWFFVDKLINLSGASRELMEGTGAILAVLVLLFAGIWLHSHSEMSKWTHFVKTKIDRISETGNWIGLFIFSFVVVFREAFEVVLFLSSLKLNNPDVAGSAINWALLTSVVIVAIITFVFLKYTKKLPIGKFFKIASYMVGVLAVVLAGKGVMAFQEAGYIPITPIENMPQIDLLGIYPNVQTISAQVLVLVIIVFFNWKNRKNIQQQTFNK</sequence>
<dbReference type="PANTHER" id="PTHR31632:SF2">
    <property type="entry name" value="PLASMA MEMBRANE IRON PERMEASE"/>
    <property type="match status" value="1"/>
</dbReference>
<dbReference type="eggNOG" id="COG2010">
    <property type="taxonomic scope" value="Bacteria"/>
</dbReference>
<evidence type="ECO:0000256" key="8">
    <source>
        <dbReference type="ARBA" id="ARBA00023136"/>
    </source>
</evidence>
<comment type="subcellular location">
    <subcellularLocation>
        <location evidence="1">Membrane</location>
        <topology evidence="1">Multi-pass membrane protein</topology>
    </subcellularLocation>
</comment>
<protein>
    <recommendedName>
        <fullName evidence="12">Cytochrome c domain-containing protein</fullName>
    </recommendedName>
</protein>
<dbReference type="PANTHER" id="PTHR31632">
    <property type="entry name" value="IRON TRANSPORTER FTH1"/>
    <property type="match status" value="1"/>
</dbReference>
<evidence type="ECO:0000256" key="1">
    <source>
        <dbReference type="ARBA" id="ARBA00004141"/>
    </source>
</evidence>
<comment type="similarity">
    <text evidence="2">Belongs to the oxidase-dependent Fe transporter (OFeT) (TC 9.A.10.1) family.</text>
</comment>
<feature type="transmembrane region" description="Helical" evidence="10">
    <location>
        <begin position="520"/>
        <end position="542"/>
    </location>
</feature>
<comment type="caution">
    <text evidence="13">The sequence shown here is derived from an EMBL/GenBank/DDBJ whole genome shotgun (WGS) entry which is preliminary data.</text>
</comment>
<feature type="transmembrane region" description="Helical" evidence="10">
    <location>
        <begin position="444"/>
        <end position="460"/>
    </location>
</feature>
<evidence type="ECO:0000256" key="6">
    <source>
        <dbReference type="ARBA" id="ARBA00022989"/>
    </source>
</evidence>
<keyword evidence="3 9" id="KW-0349">Heme</keyword>
<dbReference type="Pfam" id="PF00034">
    <property type="entry name" value="Cytochrom_C"/>
    <property type="match status" value="1"/>
</dbReference>
<feature type="transmembrane region" description="Helical" evidence="10">
    <location>
        <begin position="594"/>
        <end position="616"/>
    </location>
</feature>
<keyword evidence="8 10" id="KW-0472">Membrane</keyword>
<dbReference type="Pfam" id="PF03239">
    <property type="entry name" value="FTR1"/>
    <property type="match status" value="1"/>
</dbReference>
<keyword evidence="5 9" id="KW-0479">Metal-binding</keyword>
<dbReference type="EMBL" id="JNFF01000048">
    <property type="protein sequence ID" value="KEQ30178.1"/>
    <property type="molecule type" value="Genomic_DNA"/>
</dbReference>
<dbReference type="GO" id="GO:0046872">
    <property type="term" value="F:metal ion binding"/>
    <property type="evidence" value="ECO:0007669"/>
    <property type="project" value="UniProtKB-KW"/>
</dbReference>
<evidence type="ECO:0000313" key="13">
    <source>
        <dbReference type="EMBL" id="KEQ30178.1"/>
    </source>
</evidence>
<dbReference type="InterPro" id="IPR009056">
    <property type="entry name" value="Cyt_c-like_dom"/>
</dbReference>
<evidence type="ECO:0000256" key="4">
    <source>
        <dbReference type="ARBA" id="ARBA00022692"/>
    </source>
</evidence>
<dbReference type="eggNOG" id="COG0672">
    <property type="taxonomic scope" value="Bacteria"/>
</dbReference>
<keyword evidence="4 10" id="KW-0812">Transmembrane</keyword>
<keyword evidence="14" id="KW-1185">Reference proteome</keyword>
<evidence type="ECO:0000256" key="11">
    <source>
        <dbReference type="SAM" id="SignalP"/>
    </source>
</evidence>
<dbReference type="GO" id="GO:0009055">
    <property type="term" value="F:electron transfer activity"/>
    <property type="evidence" value="ECO:0007669"/>
    <property type="project" value="InterPro"/>
</dbReference>
<feature type="signal peptide" evidence="11">
    <location>
        <begin position="1"/>
        <end position="20"/>
    </location>
</feature>
<dbReference type="AlphaFoldDB" id="A0A081PHK5"/>
<name>A0A081PHK5_9SPHI</name>
<dbReference type="PROSITE" id="PS51007">
    <property type="entry name" value="CYTC"/>
    <property type="match status" value="1"/>
</dbReference>
<dbReference type="GO" id="GO:0015093">
    <property type="term" value="F:ferrous iron transmembrane transporter activity"/>
    <property type="evidence" value="ECO:0007669"/>
    <property type="project" value="TreeGrafter"/>
</dbReference>
<dbReference type="InterPro" id="IPR004923">
    <property type="entry name" value="FTR1/Fip1/EfeU"/>
</dbReference>
<dbReference type="RefSeq" id="WP_037440307.1">
    <property type="nucleotide sequence ID" value="NZ_JNFF01000048.1"/>
</dbReference>
<gene>
    <name evidence="13" type="ORF">N180_06520</name>
</gene>
<dbReference type="Gene3D" id="1.10.760.10">
    <property type="entry name" value="Cytochrome c-like domain"/>
    <property type="match status" value="1"/>
</dbReference>
<dbReference type="GO" id="GO:0020037">
    <property type="term" value="F:heme binding"/>
    <property type="evidence" value="ECO:0007669"/>
    <property type="project" value="InterPro"/>
</dbReference>
<dbReference type="InterPro" id="IPR036909">
    <property type="entry name" value="Cyt_c-like_dom_sf"/>
</dbReference>
<evidence type="ECO:0000256" key="9">
    <source>
        <dbReference type="PROSITE-ProRule" id="PRU00433"/>
    </source>
</evidence>
<feature type="chain" id="PRO_5001761805" description="Cytochrome c domain-containing protein" evidence="11">
    <location>
        <begin position="21"/>
        <end position="631"/>
    </location>
</feature>
<dbReference type="OrthoDB" id="9779283at2"/>
<dbReference type="Proteomes" id="UP000028007">
    <property type="component" value="Unassembled WGS sequence"/>
</dbReference>
<keyword evidence="11" id="KW-0732">Signal</keyword>
<dbReference type="GO" id="GO:0033573">
    <property type="term" value="C:high-affinity iron permease complex"/>
    <property type="evidence" value="ECO:0007669"/>
    <property type="project" value="InterPro"/>
</dbReference>
<feature type="transmembrane region" description="Helical" evidence="10">
    <location>
        <begin position="554"/>
        <end position="574"/>
    </location>
</feature>
<keyword evidence="7 9" id="KW-0408">Iron</keyword>
<evidence type="ECO:0000256" key="5">
    <source>
        <dbReference type="ARBA" id="ARBA00022723"/>
    </source>
</evidence>
<reference evidence="13 14" key="1">
    <citation type="journal article" date="1992" name="Int. J. Syst. Bacteriol.">
        <title>Sphingobacterium antarcticus sp. nov. a Psychrotrophic Bacterium from the Soils of Schirmacher Oasis, Antarctica.</title>
        <authorList>
            <person name="Shivaji S."/>
            <person name="Ray M.K."/>
            <person name="Rao N.S."/>
            <person name="Saiserr L."/>
            <person name="Jagannadham M.V."/>
            <person name="Kumar G.S."/>
            <person name="Reddy G."/>
            <person name="Bhargava P.M."/>
        </authorList>
    </citation>
    <scope>NUCLEOTIDE SEQUENCE [LARGE SCALE GENOMIC DNA]</scope>
    <source>
        <strain evidence="13 14">4BY</strain>
    </source>
</reference>
<evidence type="ECO:0000256" key="3">
    <source>
        <dbReference type="ARBA" id="ARBA00022617"/>
    </source>
</evidence>
<evidence type="ECO:0000256" key="7">
    <source>
        <dbReference type="ARBA" id="ARBA00023004"/>
    </source>
</evidence>
<organism evidence="13 14">
    <name type="scientific">Pedobacter antarcticus 4BY</name>
    <dbReference type="NCBI Taxonomy" id="1358423"/>
    <lineage>
        <taxon>Bacteria</taxon>
        <taxon>Pseudomonadati</taxon>
        <taxon>Bacteroidota</taxon>
        <taxon>Sphingobacteriia</taxon>
        <taxon>Sphingobacteriales</taxon>
        <taxon>Sphingobacteriaceae</taxon>
        <taxon>Pedobacter</taxon>
    </lineage>
</organism>
<accession>A0A081PHK5</accession>
<evidence type="ECO:0000256" key="10">
    <source>
        <dbReference type="SAM" id="Phobius"/>
    </source>
</evidence>
<evidence type="ECO:0000313" key="14">
    <source>
        <dbReference type="Proteomes" id="UP000028007"/>
    </source>
</evidence>
<feature type="transmembrane region" description="Helical" evidence="10">
    <location>
        <begin position="481"/>
        <end position="500"/>
    </location>
</feature>
<keyword evidence="6 10" id="KW-1133">Transmembrane helix</keyword>
<evidence type="ECO:0000256" key="2">
    <source>
        <dbReference type="ARBA" id="ARBA00008333"/>
    </source>
</evidence>
<evidence type="ECO:0000259" key="12">
    <source>
        <dbReference type="PROSITE" id="PS51007"/>
    </source>
</evidence>
<feature type="transmembrane region" description="Helical" evidence="10">
    <location>
        <begin position="367"/>
        <end position="392"/>
    </location>
</feature>
<feature type="domain" description="Cytochrome c" evidence="12">
    <location>
        <begin position="132"/>
        <end position="215"/>
    </location>
</feature>
<proteinExistence type="inferred from homology"/>
<dbReference type="SUPFAM" id="SSF46626">
    <property type="entry name" value="Cytochrome c"/>
    <property type="match status" value="1"/>
</dbReference>